<dbReference type="AlphaFoldDB" id="A0AAD7H7E7"/>
<keyword evidence="3" id="KW-1185">Reference proteome</keyword>
<feature type="compositionally biased region" description="Polar residues" evidence="1">
    <location>
        <begin position="249"/>
        <end position="262"/>
    </location>
</feature>
<protein>
    <submittedName>
        <fullName evidence="2">Uncharacterized protein</fullName>
    </submittedName>
</protein>
<feature type="region of interest" description="Disordered" evidence="1">
    <location>
        <begin position="320"/>
        <end position="361"/>
    </location>
</feature>
<evidence type="ECO:0000256" key="1">
    <source>
        <dbReference type="SAM" id="MobiDB-lite"/>
    </source>
</evidence>
<feature type="region of interest" description="Disordered" evidence="1">
    <location>
        <begin position="229"/>
        <end position="263"/>
    </location>
</feature>
<feature type="region of interest" description="Disordered" evidence="1">
    <location>
        <begin position="11"/>
        <end position="52"/>
    </location>
</feature>
<feature type="compositionally biased region" description="Polar residues" evidence="1">
    <location>
        <begin position="26"/>
        <end position="38"/>
    </location>
</feature>
<feature type="compositionally biased region" description="Basic and acidic residues" evidence="1">
    <location>
        <begin position="94"/>
        <end position="106"/>
    </location>
</feature>
<dbReference type="EMBL" id="JARKIB010000335">
    <property type="protein sequence ID" value="KAJ7713806.1"/>
    <property type="molecule type" value="Genomic_DNA"/>
</dbReference>
<reference evidence="2" key="1">
    <citation type="submission" date="2023-03" db="EMBL/GenBank/DDBJ databases">
        <title>Massive genome expansion in bonnet fungi (Mycena s.s.) driven by repeated elements and novel gene families across ecological guilds.</title>
        <authorList>
            <consortium name="Lawrence Berkeley National Laboratory"/>
            <person name="Harder C.B."/>
            <person name="Miyauchi S."/>
            <person name="Viragh M."/>
            <person name="Kuo A."/>
            <person name="Thoen E."/>
            <person name="Andreopoulos B."/>
            <person name="Lu D."/>
            <person name="Skrede I."/>
            <person name="Drula E."/>
            <person name="Henrissat B."/>
            <person name="Morin E."/>
            <person name="Kohler A."/>
            <person name="Barry K."/>
            <person name="LaButti K."/>
            <person name="Morin E."/>
            <person name="Salamov A."/>
            <person name="Lipzen A."/>
            <person name="Mereny Z."/>
            <person name="Hegedus B."/>
            <person name="Baldrian P."/>
            <person name="Stursova M."/>
            <person name="Weitz H."/>
            <person name="Taylor A."/>
            <person name="Grigoriev I.V."/>
            <person name="Nagy L.G."/>
            <person name="Martin F."/>
            <person name="Kauserud H."/>
        </authorList>
    </citation>
    <scope>NUCLEOTIDE SEQUENCE</scope>
    <source>
        <strain evidence="2">CBHHK182m</strain>
    </source>
</reference>
<gene>
    <name evidence="2" type="ORF">B0H16DRAFT_1478383</name>
</gene>
<accession>A0AAD7H7E7</accession>
<dbReference type="Proteomes" id="UP001215598">
    <property type="component" value="Unassembled WGS sequence"/>
</dbReference>
<comment type="caution">
    <text evidence="2">The sequence shown here is derived from an EMBL/GenBank/DDBJ whole genome shotgun (WGS) entry which is preliminary data.</text>
</comment>
<name>A0AAD7H7E7_9AGAR</name>
<feature type="region of interest" description="Disordered" evidence="1">
    <location>
        <begin position="94"/>
        <end position="128"/>
    </location>
</feature>
<organism evidence="2 3">
    <name type="scientific">Mycena metata</name>
    <dbReference type="NCBI Taxonomy" id="1033252"/>
    <lineage>
        <taxon>Eukaryota</taxon>
        <taxon>Fungi</taxon>
        <taxon>Dikarya</taxon>
        <taxon>Basidiomycota</taxon>
        <taxon>Agaricomycotina</taxon>
        <taxon>Agaricomycetes</taxon>
        <taxon>Agaricomycetidae</taxon>
        <taxon>Agaricales</taxon>
        <taxon>Marasmiineae</taxon>
        <taxon>Mycenaceae</taxon>
        <taxon>Mycena</taxon>
    </lineage>
</organism>
<proteinExistence type="predicted"/>
<evidence type="ECO:0000313" key="3">
    <source>
        <dbReference type="Proteomes" id="UP001215598"/>
    </source>
</evidence>
<evidence type="ECO:0000313" key="2">
    <source>
        <dbReference type="EMBL" id="KAJ7713806.1"/>
    </source>
</evidence>
<sequence>MTSIQLPCVCKGEKDTSTNRGRLVQPKQSGTRPSQRSGQAVRMKPSSLHDPSPIDSWLRLRIHLRQAWRTINAWESEGRDFGGLLGTRAERLADTERSADEGEAADKVGGQQKVPYQRTDAAKAKEENSSPMLAEVRYAQLESRLVSRQFEVLRSNSAFALQDRAGWKIAVELKIDTTLRIRNTRATNMSERRSPALYADHQKKSKHASTIHQKLPVCLRLLAKQRGGSDRGVQSSLTPHPVSREFDTFQGSSGRTGLSTELPSPKEHFWALRTAERMSRGESKGEGWCRKAKAGVERRRLVSKGEGWCRKAKAGVEMKVSKGEMPRAESTAGWRRRRSKRLEGGGNHGRRQRQRPEVISGEGPWWFGTRASGWAKIAPPKLRYKNGAFIE</sequence>